<feature type="domain" description="D-isomer specific 2-hydroxyacid dehydrogenase NAD-binding" evidence="3">
    <location>
        <begin position="103"/>
        <end position="275"/>
    </location>
</feature>
<accession>A0A261VQ95</accession>
<evidence type="ECO:0000259" key="3">
    <source>
        <dbReference type="Pfam" id="PF02826"/>
    </source>
</evidence>
<keyword evidence="1" id="KW-0560">Oxidoreductase</keyword>
<dbReference type="InterPro" id="IPR006140">
    <property type="entry name" value="D-isomer_DH_NAD-bd"/>
</dbReference>
<dbReference type="PANTHER" id="PTHR43333:SF1">
    <property type="entry name" value="D-ISOMER SPECIFIC 2-HYDROXYACID DEHYDROGENASE NAD-BINDING DOMAIN-CONTAINING PROTEIN"/>
    <property type="match status" value="1"/>
</dbReference>
<evidence type="ECO:0000256" key="1">
    <source>
        <dbReference type="ARBA" id="ARBA00023002"/>
    </source>
</evidence>
<dbReference type="SUPFAM" id="SSF51735">
    <property type="entry name" value="NAD(P)-binding Rossmann-fold domains"/>
    <property type="match status" value="1"/>
</dbReference>
<sequence>MKIVFASSHEISQHEWIEPLAQALPGAEVVLWRPDLPAQDADVAVVWTPPDALFQRERRLRAVFNLGAGVDALFRLPSLPPDMPVVRLEDAGMAVQMAEYAVWAVVRASRQFDAYVAQQGAGQWQPLPELDRAQWPVGVLGTGVMGTRVAQTLAALDYPVAGWSRSGKVPAGVEGFAGADQLPAFLARTRVLVNTLPLTPETRDIMRRDTLRQLLPGAYLVNMGRGDHLVEEDLLALLDTGHISGATLDVFRQEPLPQEHPFWRHPRVTVTPHVAALSLRRQTIAQVADKIGRFMRGEPLTGVVERDRGY</sequence>
<keyword evidence="4" id="KW-0670">Pyruvate</keyword>
<evidence type="ECO:0000256" key="2">
    <source>
        <dbReference type="ARBA" id="ARBA00023027"/>
    </source>
</evidence>
<dbReference type="GO" id="GO:0016491">
    <property type="term" value="F:oxidoreductase activity"/>
    <property type="evidence" value="ECO:0007669"/>
    <property type="project" value="UniProtKB-KW"/>
</dbReference>
<dbReference type="Proteomes" id="UP000215633">
    <property type="component" value="Unassembled WGS sequence"/>
</dbReference>
<name>A0A261VQ95_9BORD</name>
<dbReference type="AlphaFoldDB" id="A0A261VQ95"/>
<comment type="caution">
    <text evidence="4">The sequence shown here is derived from an EMBL/GenBank/DDBJ whole genome shotgun (WGS) entry which is preliminary data.</text>
</comment>
<evidence type="ECO:0000313" key="5">
    <source>
        <dbReference type="Proteomes" id="UP000215633"/>
    </source>
</evidence>
<dbReference type="GO" id="GO:0051287">
    <property type="term" value="F:NAD binding"/>
    <property type="evidence" value="ECO:0007669"/>
    <property type="project" value="InterPro"/>
</dbReference>
<dbReference type="RefSeq" id="WP_028355510.1">
    <property type="nucleotide sequence ID" value="NZ_NEVT01000006.1"/>
</dbReference>
<evidence type="ECO:0000313" key="4">
    <source>
        <dbReference type="EMBL" id="OZI76294.1"/>
    </source>
</evidence>
<organism evidence="4 5">
    <name type="scientific">Bordetella genomosp. 2</name>
    <dbReference type="NCBI Taxonomy" id="1983456"/>
    <lineage>
        <taxon>Bacteria</taxon>
        <taxon>Pseudomonadati</taxon>
        <taxon>Pseudomonadota</taxon>
        <taxon>Betaproteobacteria</taxon>
        <taxon>Burkholderiales</taxon>
        <taxon>Alcaligenaceae</taxon>
        <taxon>Bordetella</taxon>
    </lineage>
</organism>
<dbReference type="Pfam" id="PF02826">
    <property type="entry name" value="2-Hacid_dh_C"/>
    <property type="match status" value="1"/>
</dbReference>
<dbReference type="InterPro" id="IPR036291">
    <property type="entry name" value="NAD(P)-bd_dom_sf"/>
</dbReference>
<protein>
    <submittedName>
        <fullName evidence="4">Glyoxylate/hydroxypyruvate reductase A</fullName>
    </submittedName>
</protein>
<dbReference type="Gene3D" id="3.40.50.720">
    <property type="entry name" value="NAD(P)-binding Rossmann-like Domain"/>
    <property type="match status" value="2"/>
</dbReference>
<keyword evidence="5" id="KW-1185">Reference proteome</keyword>
<proteinExistence type="predicted"/>
<keyword evidence="2" id="KW-0520">NAD</keyword>
<reference evidence="5" key="1">
    <citation type="submission" date="2017-05" db="EMBL/GenBank/DDBJ databases">
        <title>Complete and WGS of Bordetella genogroups.</title>
        <authorList>
            <person name="Spilker T."/>
            <person name="Lipuma J."/>
        </authorList>
    </citation>
    <scope>NUCLEOTIDE SEQUENCE [LARGE SCALE GENOMIC DNA]</scope>
    <source>
        <strain evidence="5">AU8256</strain>
    </source>
</reference>
<gene>
    <name evidence="4" type="ORF">CAL24_14150</name>
</gene>
<dbReference type="CDD" id="cd12164">
    <property type="entry name" value="GDH_like_2"/>
    <property type="match status" value="1"/>
</dbReference>
<dbReference type="PANTHER" id="PTHR43333">
    <property type="entry name" value="2-HACID_DH_C DOMAIN-CONTAINING PROTEIN"/>
    <property type="match status" value="1"/>
</dbReference>
<dbReference type="EMBL" id="NEVT01000006">
    <property type="protein sequence ID" value="OZI76294.1"/>
    <property type="molecule type" value="Genomic_DNA"/>
</dbReference>